<name>A2C5W4_PROM3</name>
<sequence length="549" mass="64903">MTCRRIINEVYNKFMRLTLKETHKTIHISYSLDGDYNSYEINLDCIEESCPQILYAWLLISTKKVLDKLPFDKIEFDVQKSLCINYDGVIRTYASELMGTNDFLQNNSNLKDIAKKWKNPLFIRIRDHRYEAFYNWLKDEIPSIDYLYQEIDFDPVTREWGEERETIKPHQLTKRICDHKIGSILTINSFFLMYFAGASNINMCALLTFMGVDMVMINNDPAELTLYGIYVRGQYHQKIRFSTMSILGRKWDDQFKQPVSYITSPHDYRLNHQPQIQEDYKVIVISNSRWEGVQAWKEPIKILLENMENPLSELPLWYMATHKLLENSDLTCVNKGRLMTSIHTLFYNAAQWMKYKIIENIKTSRVIEVYGDVGWRNICDKYYKGCLTAEQVDEAYENNNVLILLLNFGFTYLDHSGPMYDMIAKKTYWINVPPIVKTKELSGLENIEYTSYDRLNILIDDVRPYMKKSMESIDKLHSLYHSNTSNLVNQIKRRAWNCQDDDEFENSLVEHRMDMNSLLDSYIDKNEPCLRILAEQVCKFLERGKAFSF</sequence>
<dbReference type="AlphaFoldDB" id="A2C5W4"/>
<protein>
    <submittedName>
        <fullName evidence="1">Uncharacterized protein</fullName>
    </submittedName>
</protein>
<dbReference type="KEGG" id="pmf:P9303_01191"/>
<evidence type="ECO:0000313" key="1">
    <source>
        <dbReference type="EMBL" id="ABM76874.1"/>
    </source>
</evidence>
<dbReference type="BioCyc" id="PMAR59922:G1G80-115-MONOMER"/>
<organism evidence="1 2">
    <name type="scientific">Prochlorococcus marinus (strain MIT 9303)</name>
    <dbReference type="NCBI Taxonomy" id="59922"/>
    <lineage>
        <taxon>Bacteria</taxon>
        <taxon>Bacillati</taxon>
        <taxon>Cyanobacteriota</taxon>
        <taxon>Cyanophyceae</taxon>
        <taxon>Synechococcales</taxon>
        <taxon>Prochlorococcaceae</taxon>
        <taxon>Prochlorococcus</taxon>
    </lineage>
</organism>
<reference evidence="1 2" key="1">
    <citation type="journal article" date="2007" name="PLoS Genet.">
        <title>Patterns and implications of gene gain and loss in the evolution of Prochlorococcus.</title>
        <authorList>
            <person name="Kettler G.C."/>
            <person name="Martiny A.C."/>
            <person name="Huang K."/>
            <person name="Zucker J."/>
            <person name="Coleman M.L."/>
            <person name="Rodrigue S."/>
            <person name="Chen F."/>
            <person name="Lapidus A."/>
            <person name="Ferriera S."/>
            <person name="Johnson J."/>
            <person name="Steglich C."/>
            <person name="Church G.M."/>
            <person name="Richardson P."/>
            <person name="Chisholm S.W."/>
        </authorList>
    </citation>
    <scope>NUCLEOTIDE SEQUENCE [LARGE SCALE GENOMIC DNA]</scope>
    <source>
        <strain evidence="1 2">MIT 9303</strain>
    </source>
</reference>
<accession>A2C5W4</accession>
<gene>
    <name evidence="1" type="ordered locus">P9303_01191</name>
</gene>
<dbReference type="EMBL" id="CP000554">
    <property type="protein sequence ID" value="ABM76874.1"/>
    <property type="molecule type" value="Genomic_DNA"/>
</dbReference>
<dbReference type="HOGENOM" id="CLU_512727_0_0_3"/>
<evidence type="ECO:0000313" key="2">
    <source>
        <dbReference type="Proteomes" id="UP000002274"/>
    </source>
</evidence>
<dbReference type="Proteomes" id="UP000002274">
    <property type="component" value="Chromosome"/>
</dbReference>
<proteinExistence type="predicted"/>